<sequence length="391" mass="42933">NKNNTHKSNRKGKPVKQPSSHKRNNNPSRSVAPVAKANALRTTSSNSILLKGCDRIVTVVDASTYDAGSAIVSIPITPDIAYRLGSTARTFQRIKYRSLKFRVNAQCATTTAGGYVAGFVKDAADVLPTGTASIPYLMSNTGSFTQPWWKSTVHNVKIPQKLFYTEAPTRGADAVREYCPGQFHVLVDSKPSQICPVTVDLEWVVELHDATFRKESDQTAISAIVADHTLNVYGLPATSNRVGHILISPIGQTPKDLTPTRFATFFGFLPDDKFCVRIPTPVDVVLTGDNVYQSVEATHIRAYLVNGGLGIDFHLAAYNDTTHTIQPIIPTLWNVYDVTGAVTAPFTSAIYDNHVWTHKDKFVPVSFQDEPIPGTVFDYLYPRSYSLPSSN</sequence>
<organism evidence="1">
    <name type="scientific">Orsay virus</name>
    <dbReference type="NCBI Taxonomy" id="977912"/>
    <lineage>
        <taxon>Viruses</taxon>
        <taxon>Riboviria</taxon>
        <taxon>Orthornavirae</taxon>
        <taxon>Kitrinoviricota</taxon>
        <taxon>Magsaviricetes</taxon>
        <taxon>Nodamuvirales</taxon>
        <taxon>Nodaviridae</taxon>
    </lineage>
</organism>
<feature type="binding site" evidence="2">
    <location>
        <position position="166"/>
    </location>
    <ligand>
        <name>Ca(2+)</name>
        <dbReference type="ChEBI" id="CHEBI:29108"/>
        <label>2</label>
    </ligand>
</feature>
<accession>E9KNV5</accession>
<evidence type="ECO:0000313" key="1">
    <source>
        <dbReference type="EMBL" id="ADW54429.2"/>
    </source>
</evidence>
<feature type="binding site" evidence="2">
    <location>
        <position position="125"/>
    </location>
    <ligand>
        <name>Ca(2+)</name>
        <dbReference type="ChEBI" id="CHEBI:29108"/>
        <label>2</label>
    </ligand>
</feature>
<keyword evidence="2 3" id="KW-0002">3D-structure</keyword>
<dbReference type="PDB" id="4NWW">
    <property type="method" value="X-ray"/>
    <property type="resolution" value="3.75 A"/>
    <property type="chains" value="A/B/C=138-391"/>
</dbReference>
<accession>A0ACD6B8I8</accession>
<dbReference type="EMBL" id="HM030971">
    <property type="protein sequence ID" value="ADW54429.2"/>
    <property type="molecule type" value="Genomic_RNA"/>
</dbReference>
<feature type="binding site" evidence="2">
    <location>
        <position position="122"/>
    </location>
    <ligand>
        <name>Ca(2+)</name>
        <dbReference type="ChEBI" id="CHEBI:29108"/>
        <label>2</label>
    </ligand>
</feature>
<feature type="non-terminal residue" evidence="1">
    <location>
        <position position="1"/>
    </location>
</feature>
<reference evidence="1" key="1">
    <citation type="journal article" date="2011" name="PLoS Biol.">
        <title>Natural and experimental infection of caenorhabditis nematodes by novel viruses related to nodaviruses.</title>
        <authorList>
            <person name="Felix M.A."/>
            <person name="Ashe A."/>
            <person name="Piffaretti J."/>
            <person name="Wu G."/>
            <person name="Nuez I."/>
            <person name="Belicard T."/>
            <person name="Jiang Y."/>
            <person name="Zhao G."/>
            <person name="Franz C.J."/>
            <person name="Goldstein L.D."/>
            <person name="Sanroman M."/>
            <person name="Miska E.A."/>
            <person name="Wang D."/>
        </authorList>
    </citation>
    <scope>NUCLEOTIDE SEQUENCE</scope>
    <source>
        <strain evidence="1">JU1580</strain>
    </source>
</reference>
<feature type="binding site" evidence="3">
    <location>
        <position position="166"/>
    </location>
    <ligand>
        <name>Ca(2+)</name>
        <dbReference type="ChEBI" id="CHEBI:29108"/>
        <label>1</label>
    </ligand>
</feature>
<feature type="disulfide bond" evidence="2">
    <location>
        <begin position="107"/>
        <end position="195"/>
    </location>
</feature>
<evidence type="ECO:0007829" key="3">
    <source>
        <dbReference type="PDB" id="4NWW"/>
    </source>
</evidence>
<keyword evidence="2 3" id="KW-0479">Metal-binding</keyword>
<name>A0ACD6B8I8_9VIRU</name>
<reference evidence="2 3" key="2">
    <citation type="journal article" date="2014" name="Proc. Natl. Acad. Sci. U.S.A.">
        <title>Crystal structure of a nematode-infecting virus.</title>
        <authorList>
            <person name="Guo Y.R."/>
            <person name="Hryc C.F."/>
            <person name="Jakana J."/>
            <person name="Jiang H."/>
            <person name="Wang D."/>
            <person name="Chiu W."/>
            <person name="Zhong W."/>
            <person name="Tao Y.J."/>
        </authorList>
    </citation>
    <scope>X-RAY CRYSTALLOGRAPHY (3.25 ANGSTROMS) OF 1-391 IN COMPLEX WITH CA(2+)</scope>
    <scope>DISULFIDE BONDS</scope>
</reference>
<keyword evidence="2 3" id="KW-0106">Calcium</keyword>
<protein>
    <submittedName>
        <fullName evidence="1">Capsid protein</fullName>
    </submittedName>
</protein>
<reference evidence="1" key="3">
    <citation type="journal article" date="2014" name="Virology">
        <title>Orsay virus utilizes ribosomal frameshifting to express a novel protein that is incorporated into virions.</title>
        <authorList>
            <person name="Jiang H."/>
            <person name="Franz C.J."/>
            <person name="Wu G."/>
            <person name="Renshaw H."/>
            <person name="Zhao G."/>
            <person name="Firth A.E."/>
            <person name="Wang D."/>
        </authorList>
    </citation>
    <scope>NUCLEOTIDE SEQUENCE</scope>
    <source>
        <strain evidence="1">JU1580</strain>
    </source>
</reference>
<evidence type="ECO:0007829" key="2">
    <source>
        <dbReference type="PDB" id="4NWV"/>
    </source>
</evidence>
<feature type="binding site" evidence="2">
    <location>
        <position position="92"/>
    </location>
    <ligand>
        <name>Ca(2+)</name>
        <dbReference type="ChEBI" id="CHEBI:29108"/>
        <label>2</label>
    </ligand>
</feature>
<feature type="binding site" evidence="3">
    <location>
        <position status="unknown"/>
    </location>
    <ligand>
        <name>Ca(2+)</name>
        <dbReference type="ChEBI" id="CHEBI:29108"/>
        <label>1</label>
    </ligand>
</feature>
<dbReference type="PDB" id="4NWV">
    <property type="method" value="X-ray"/>
    <property type="resolution" value="3.25 A"/>
    <property type="chains" value="A/B/C=1-391"/>
</dbReference>
<proteinExistence type="evidence at protein level"/>